<dbReference type="GO" id="GO:0005829">
    <property type="term" value="C:cytosol"/>
    <property type="evidence" value="ECO:0007669"/>
    <property type="project" value="TreeGrafter"/>
</dbReference>
<evidence type="ECO:0000256" key="1">
    <source>
        <dbReference type="ARBA" id="ARBA00023002"/>
    </source>
</evidence>
<dbReference type="OrthoDB" id="5488419at2"/>
<dbReference type="InterPro" id="IPR050523">
    <property type="entry name" value="AKR_Detox_Biosynth"/>
</dbReference>
<sequence>MLKKLSLANTDLSVSQLCLGTNMFGTAQPLDKAGEILDTFFAGGGNFIDTAHSYGDWIPDIPNAASERTLGELLKGKPRADYVLATKGCEFDYRKGDYALRVTPALLESDLMGSLALLGVDFIDLYWLHRDDPSCPVREIVDALIDHQQAGHIRYFGCSNWSVDRILEAQQYAASLGHVGFVACQPMWGLAEPDRTAMMSYAPGGYYEDGYQVLHQAGMTMIPYSGQSRGIFSKLAAGMAREAISPDVAALYYSDVNLRKVDVLKTIAARRGASVNDIVLAYLTSQTWATVPIIGCSSVVQLRESIDACAIRLDTEELRQLKGA</sequence>
<dbReference type="InterPro" id="IPR036812">
    <property type="entry name" value="NAD(P)_OxRdtase_dom_sf"/>
</dbReference>
<dbReference type="SUPFAM" id="SSF51430">
    <property type="entry name" value="NAD(P)-linked oxidoreductase"/>
    <property type="match status" value="1"/>
</dbReference>
<name>A0A6S6Y3A0_9PROT</name>
<evidence type="ECO:0000313" key="3">
    <source>
        <dbReference type="EMBL" id="CAB1369706.1"/>
    </source>
</evidence>
<protein>
    <submittedName>
        <fullName evidence="3">Aldo/keto reductase</fullName>
    </submittedName>
</protein>
<proteinExistence type="predicted"/>
<dbReference type="Proteomes" id="UP000515733">
    <property type="component" value="Chromosome"/>
</dbReference>
<reference evidence="3 4" key="1">
    <citation type="submission" date="2020-03" db="EMBL/GenBank/DDBJ databases">
        <authorList>
            <consortium name="Genoscope - CEA"/>
            <person name="William W."/>
        </authorList>
    </citation>
    <scope>NUCLEOTIDE SEQUENCE [LARGE SCALE GENOMIC DNA]</scope>
    <source>
        <strain evidence="4">DSM 16959</strain>
    </source>
</reference>
<evidence type="ECO:0000313" key="4">
    <source>
        <dbReference type="Proteomes" id="UP000515733"/>
    </source>
</evidence>
<dbReference type="Gene3D" id="3.20.20.100">
    <property type="entry name" value="NADP-dependent oxidoreductase domain"/>
    <property type="match status" value="1"/>
</dbReference>
<dbReference type="PANTHER" id="PTHR43364:SF4">
    <property type="entry name" value="NAD(P)-LINKED OXIDOREDUCTASE SUPERFAMILY PROTEIN"/>
    <property type="match status" value="1"/>
</dbReference>
<dbReference type="GO" id="GO:0016491">
    <property type="term" value="F:oxidoreductase activity"/>
    <property type="evidence" value="ECO:0007669"/>
    <property type="project" value="UniProtKB-KW"/>
</dbReference>
<feature type="domain" description="NADP-dependent oxidoreductase" evidence="2">
    <location>
        <begin position="17"/>
        <end position="322"/>
    </location>
</feature>
<dbReference type="InterPro" id="IPR023210">
    <property type="entry name" value="NADP_OxRdtase_dom"/>
</dbReference>
<dbReference type="CDD" id="cd19082">
    <property type="entry name" value="AKR_AKR10A1_2"/>
    <property type="match status" value="1"/>
</dbReference>
<keyword evidence="4" id="KW-1185">Reference proteome</keyword>
<dbReference type="EMBL" id="LR778301">
    <property type="protein sequence ID" value="CAB1369706.1"/>
    <property type="molecule type" value="Genomic_DNA"/>
</dbReference>
<dbReference type="Pfam" id="PF00248">
    <property type="entry name" value="Aldo_ket_red"/>
    <property type="match status" value="1"/>
</dbReference>
<dbReference type="KEGG" id="doe:DENOEST_2541"/>
<accession>A0A6S6Y3A0</accession>
<evidence type="ECO:0000259" key="2">
    <source>
        <dbReference type="Pfam" id="PF00248"/>
    </source>
</evidence>
<dbReference type="PANTHER" id="PTHR43364">
    <property type="entry name" value="NADH-SPECIFIC METHYLGLYOXAL REDUCTASE-RELATED"/>
    <property type="match status" value="1"/>
</dbReference>
<gene>
    <name evidence="3" type="ORF">DENOEST_2541</name>
</gene>
<dbReference type="AlphaFoldDB" id="A0A6S6Y3A0"/>
<keyword evidence="1" id="KW-0560">Oxidoreductase</keyword>
<organism evidence="3 4">
    <name type="scientific">Denitratisoma oestradiolicum</name>
    <dbReference type="NCBI Taxonomy" id="311182"/>
    <lineage>
        <taxon>Bacteria</taxon>
        <taxon>Pseudomonadati</taxon>
        <taxon>Pseudomonadota</taxon>
        <taxon>Betaproteobacteria</taxon>
        <taxon>Nitrosomonadales</taxon>
        <taxon>Sterolibacteriaceae</taxon>
        <taxon>Denitratisoma</taxon>
    </lineage>
</organism>
<dbReference type="RefSeq" id="WP_145771298.1">
    <property type="nucleotide sequence ID" value="NZ_LR778301.1"/>
</dbReference>